<accession>A0A7R9AJX0</accession>
<dbReference type="Proteomes" id="UP000677054">
    <property type="component" value="Unassembled WGS sequence"/>
</dbReference>
<evidence type="ECO:0000256" key="6">
    <source>
        <dbReference type="ARBA" id="ARBA00023180"/>
    </source>
</evidence>
<evidence type="ECO:0000313" key="9">
    <source>
        <dbReference type="EMBL" id="CAD7255256.1"/>
    </source>
</evidence>
<protein>
    <submittedName>
        <fullName evidence="9">Uncharacterized protein</fullName>
    </submittedName>
</protein>
<evidence type="ECO:0000256" key="3">
    <source>
        <dbReference type="ARBA" id="ARBA00022475"/>
    </source>
</evidence>
<dbReference type="EMBL" id="CAJPEV010020964">
    <property type="protein sequence ID" value="CAG0908059.1"/>
    <property type="molecule type" value="Genomic_DNA"/>
</dbReference>
<name>A0A7R9AJX0_9CRUS</name>
<proteinExistence type="inferred from homology"/>
<organism evidence="9">
    <name type="scientific">Darwinula stevensoni</name>
    <dbReference type="NCBI Taxonomy" id="69355"/>
    <lineage>
        <taxon>Eukaryota</taxon>
        <taxon>Metazoa</taxon>
        <taxon>Ecdysozoa</taxon>
        <taxon>Arthropoda</taxon>
        <taxon>Crustacea</taxon>
        <taxon>Oligostraca</taxon>
        <taxon>Ostracoda</taxon>
        <taxon>Podocopa</taxon>
        <taxon>Podocopida</taxon>
        <taxon>Darwinulocopina</taxon>
        <taxon>Darwinuloidea</taxon>
        <taxon>Darwinulidae</taxon>
        <taxon>Darwinula</taxon>
    </lineage>
</organism>
<sequence length="108" mass="11827">AELKRLYTQLQIMHNKTLRQDNPHISKRRGGRKPTHRRFSLQVKHRRSRGGNGSRAGGHGHGAEDPADGGSRTPENSVCSNDGDTAVYPDGPSTISVDMGMAARGRRK</sequence>
<evidence type="ECO:0000256" key="7">
    <source>
        <dbReference type="ARBA" id="ARBA00023224"/>
    </source>
</evidence>
<dbReference type="AlphaFoldDB" id="A0A7R9AJX0"/>
<feature type="non-terminal residue" evidence="9">
    <location>
        <position position="1"/>
    </location>
</feature>
<dbReference type="PANTHER" id="PTHR32546">
    <property type="entry name" value="G-PROTEIN COUPLED RECEPTOR 158-RELATED"/>
    <property type="match status" value="1"/>
</dbReference>
<keyword evidence="3" id="KW-0472">Membrane</keyword>
<dbReference type="OrthoDB" id="5823771at2759"/>
<dbReference type="GO" id="GO:0004930">
    <property type="term" value="F:G protein-coupled receptor activity"/>
    <property type="evidence" value="ECO:0007669"/>
    <property type="project" value="UniProtKB-KW"/>
</dbReference>
<feature type="compositionally biased region" description="Gly residues" evidence="8">
    <location>
        <begin position="50"/>
        <end position="60"/>
    </location>
</feature>
<dbReference type="GO" id="GO:0005886">
    <property type="term" value="C:plasma membrane"/>
    <property type="evidence" value="ECO:0007669"/>
    <property type="project" value="UniProtKB-SubCell"/>
</dbReference>
<keyword evidence="10" id="KW-1185">Reference proteome</keyword>
<keyword evidence="6" id="KW-0325">Glycoprotein</keyword>
<feature type="region of interest" description="Disordered" evidence="8">
    <location>
        <begin position="16"/>
        <end position="108"/>
    </location>
</feature>
<evidence type="ECO:0000256" key="8">
    <source>
        <dbReference type="SAM" id="MobiDB-lite"/>
    </source>
</evidence>
<comment type="subcellular location">
    <subcellularLocation>
        <location evidence="1">Cell membrane</location>
        <topology evidence="1">Multi-pass membrane protein</topology>
    </subcellularLocation>
</comment>
<dbReference type="EMBL" id="LR920482">
    <property type="protein sequence ID" value="CAD7255256.1"/>
    <property type="molecule type" value="Genomic_DNA"/>
</dbReference>
<gene>
    <name evidence="9" type="ORF">DSTB1V02_LOCUS15001</name>
</gene>
<evidence type="ECO:0000256" key="4">
    <source>
        <dbReference type="ARBA" id="ARBA00023040"/>
    </source>
</evidence>
<dbReference type="InterPro" id="IPR043458">
    <property type="entry name" value="GPR158/179"/>
</dbReference>
<feature type="compositionally biased region" description="Polar residues" evidence="8">
    <location>
        <begin position="73"/>
        <end position="83"/>
    </location>
</feature>
<evidence type="ECO:0000256" key="2">
    <source>
        <dbReference type="ARBA" id="ARBA00007242"/>
    </source>
</evidence>
<evidence type="ECO:0000256" key="5">
    <source>
        <dbReference type="ARBA" id="ARBA00023170"/>
    </source>
</evidence>
<evidence type="ECO:0000313" key="10">
    <source>
        <dbReference type="Proteomes" id="UP000677054"/>
    </source>
</evidence>
<feature type="compositionally biased region" description="Basic residues" evidence="8">
    <location>
        <begin position="25"/>
        <end position="49"/>
    </location>
</feature>
<dbReference type="PANTHER" id="PTHR32546:SF26">
    <property type="entry name" value="SMOG, ISOFORM D"/>
    <property type="match status" value="1"/>
</dbReference>
<reference evidence="9" key="1">
    <citation type="submission" date="2020-11" db="EMBL/GenBank/DDBJ databases">
        <authorList>
            <person name="Tran Van P."/>
        </authorList>
    </citation>
    <scope>NUCLEOTIDE SEQUENCE</scope>
</reference>
<keyword evidence="3" id="KW-1003">Cell membrane</keyword>
<evidence type="ECO:0000256" key="1">
    <source>
        <dbReference type="ARBA" id="ARBA00004651"/>
    </source>
</evidence>
<keyword evidence="5" id="KW-0675">Receptor</keyword>
<keyword evidence="7" id="KW-0807">Transducer</keyword>
<keyword evidence="4" id="KW-0297">G-protein coupled receptor</keyword>
<comment type="similarity">
    <text evidence="2">Belongs to the G-protein coupled receptor 3 family.</text>
</comment>